<feature type="region of interest" description="Disordered" evidence="1">
    <location>
        <begin position="1"/>
        <end position="23"/>
    </location>
</feature>
<reference evidence="2 3" key="1">
    <citation type="journal article" date="2021" name="Hortic Res">
        <title>Chromosome-scale assembly of the Dendrobium chrysotoxum genome enhances the understanding of orchid evolution.</title>
        <authorList>
            <person name="Zhang Y."/>
            <person name="Zhang G.Q."/>
            <person name="Zhang D."/>
            <person name="Liu X.D."/>
            <person name="Xu X.Y."/>
            <person name="Sun W.H."/>
            <person name="Yu X."/>
            <person name="Zhu X."/>
            <person name="Wang Z.W."/>
            <person name="Zhao X."/>
            <person name="Zhong W.Y."/>
            <person name="Chen H."/>
            <person name="Yin W.L."/>
            <person name="Huang T."/>
            <person name="Niu S.C."/>
            <person name="Liu Z.J."/>
        </authorList>
    </citation>
    <scope>NUCLEOTIDE SEQUENCE [LARGE SCALE GENOMIC DNA]</scope>
    <source>
        <strain evidence="2">Lindl</strain>
    </source>
</reference>
<organism evidence="2 3">
    <name type="scientific">Dendrobium chrysotoxum</name>
    <name type="common">Orchid</name>
    <dbReference type="NCBI Taxonomy" id="161865"/>
    <lineage>
        <taxon>Eukaryota</taxon>
        <taxon>Viridiplantae</taxon>
        <taxon>Streptophyta</taxon>
        <taxon>Embryophyta</taxon>
        <taxon>Tracheophyta</taxon>
        <taxon>Spermatophyta</taxon>
        <taxon>Magnoliopsida</taxon>
        <taxon>Liliopsida</taxon>
        <taxon>Asparagales</taxon>
        <taxon>Orchidaceae</taxon>
        <taxon>Epidendroideae</taxon>
        <taxon>Malaxideae</taxon>
        <taxon>Dendrobiinae</taxon>
        <taxon>Dendrobium</taxon>
    </lineage>
</organism>
<evidence type="ECO:0000313" key="3">
    <source>
        <dbReference type="Proteomes" id="UP000775213"/>
    </source>
</evidence>
<proteinExistence type="predicted"/>
<name>A0AAV7H1S6_DENCH</name>
<dbReference type="Proteomes" id="UP000775213">
    <property type="component" value="Unassembled WGS sequence"/>
</dbReference>
<keyword evidence="3" id="KW-1185">Reference proteome</keyword>
<evidence type="ECO:0000313" key="2">
    <source>
        <dbReference type="EMBL" id="KAH0462986.1"/>
    </source>
</evidence>
<protein>
    <submittedName>
        <fullName evidence="2">Uncharacterized protein</fullName>
    </submittedName>
</protein>
<dbReference type="EMBL" id="JAGFBR010000008">
    <property type="protein sequence ID" value="KAH0462986.1"/>
    <property type="molecule type" value="Genomic_DNA"/>
</dbReference>
<feature type="region of interest" description="Disordered" evidence="1">
    <location>
        <begin position="211"/>
        <end position="232"/>
    </location>
</feature>
<gene>
    <name evidence="2" type="ORF">IEQ34_007568</name>
</gene>
<dbReference type="AlphaFoldDB" id="A0AAV7H1S6"/>
<accession>A0AAV7H1S6</accession>
<comment type="caution">
    <text evidence="2">The sequence shown here is derived from an EMBL/GenBank/DDBJ whole genome shotgun (WGS) entry which is preliminary data.</text>
</comment>
<sequence length="397" mass="44222">MLNETGVRKQEKKNRKMEGSDFDESYPSTTIIELIRSMLGEVRVVFGEEDLCLFHGMGRSSSHLHVGCYVLRWRETLESQSLTARSCCRPLSRSLPFFMWLTKSRPRIQGLRISEKKIKQIFIWQTSRHVAINSHMKNTHKEKTLLGHSNIQLNETVLCSSYLLQCATNTSSASFDDPPSSPAALTALLIFLAFSRIHLPSSPSITILTTSSTRSAATTSRRRSQPLTTKPTFNPSASSIALVGWSECIGHAITGTPQLIASMHEFHPQWLTNPPVARWANTSSCGTHPLTTFPTPSTAFSKPAGSSRLLLSAVKMSARSASRRTQRKRCPLRRSPYASCSTCSSEIVEVVPKDTYTTEQGGCPSSHSKHSLRVIFVLLCRCINICKLFNKMINIFV</sequence>
<evidence type="ECO:0000256" key="1">
    <source>
        <dbReference type="SAM" id="MobiDB-lite"/>
    </source>
</evidence>